<evidence type="ECO:0000313" key="2">
    <source>
        <dbReference type="Proteomes" id="UP000195072"/>
    </source>
</evidence>
<evidence type="ECO:0008006" key="3">
    <source>
        <dbReference type="Google" id="ProtNLM"/>
    </source>
</evidence>
<sequence length="224" mass="23475">MTVSIVTAAESGNLLSLQSVKDYLKITDDSQDASLSALITRASSDFVRHLGRPLALQVYRERQKIHGRAPGINLSRGPLAAIQSIKVDGKDWLAPLDECDVDREHARVLSTAFLKPAPVGGAWSYTVEVVYTAGYLLPQADAPEDGGALLPMTVQALPAGIAGGCLTTIQMLLAGEGRDPLLKSESVQGVGNTSWQALDASVGAISPDALSALDGLSLAADWLA</sequence>
<organism evidence="1 2">
    <name type="scientific">Acetobacter senegalensis</name>
    <dbReference type="NCBI Taxonomy" id="446692"/>
    <lineage>
        <taxon>Bacteria</taxon>
        <taxon>Pseudomonadati</taxon>
        <taxon>Pseudomonadota</taxon>
        <taxon>Alphaproteobacteria</taxon>
        <taxon>Acetobacterales</taxon>
        <taxon>Acetobacteraceae</taxon>
        <taxon>Acetobacter</taxon>
    </lineage>
</organism>
<dbReference type="Pfam" id="PF05135">
    <property type="entry name" value="Phage_connect_1"/>
    <property type="match status" value="1"/>
</dbReference>
<dbReference type="RefSeq" id="WP_086898541.1">
    <property type="nucleotide sequence ID" value="NZ_JOOZ01000104.1"/>
</dbReference>
<dbReference type="EMBL" id="JOOZ01000104">
    <property type="protein sequence ID" value="OUL64908.1"/>
    <property type="molecule type" value="Genomic_DNA"/>
</dbReference>
<gene>
    <name evidence="1" type="ORF">HK16_00440</name>
</gene>
<name>A0A252EEK3_9PROT</name>
<dbReference type="Gene3D" id="1.10.3230.30">
    <property type="entry name" value="Phage gp6-like head-tail connector protein"/>
    <property type="match status" value="1"/>
</dbReference>
<comment type="caution">
    <text evidence="1">The sequence shown here is derived from an EMBL/GenBank/DDBJ whole genome shotgun (WGS) entry which is preliminary data.</text>
</comment>
<dbReference type="InterPro" id="IPR021146">
    <property type="entry name" value="Phage_gp6-like_head-tail"/>
</dbReference>
<dbReference type="Proteomes" id="UP000195072">
    <property type="component" value="Unassembled WGS sequence"/>
</dbReference>
<dbReference type="CDD" id="cd08054">
    <property type="entry name" value="gp6"/>
    <property type="match status" value="1"/>
</dbReference>
<proteinExistence type="predicted"/>
<reference evidence="1 2" key="1">
    <citation type="submission" date="2014-06" db="EMBL/GenBank/DDBJ databases">
        <authorList>
            <person name="Ju J."/>
            <person name="Zhang J."/>
        </authorList>
    </citation>
    <scope>NUCLEOTIDE SEQUENCE [LARGE SCALE GENOMIC DNA]</scope>
    <source>
        <strain evidence="1">DmL_050</strain>
    </source>
</reference>
<accession>A0A252EEK3</accession>
<dbReference type="AlphaFoldDB" id="A0A252EEK3"/>
<protein>
    <recommendedName>
        <fullName evidence="3">Phage associated protein</fullName>
    </recommendedName>
</protein>
<evidence type="ECO:0000313" key="1">
    <source>
        <dbReference type="EMBL" id="OUL64908.1"/>
    </source>
</evidence>